<dbReference type="Proteomes" id="UP000694920">
    <property type="component" value="Unplaced"/>
</dbReference>
<name>A0AAJ7FPE5_CEPCN</name>
<evidence type="ECO:0000313" key="2">
    <source>
        <dbReference type="RefSeq" id="XP_015601791.1"/>
    </source>
</evidence>
<accession>A0AAJ7FPE5</accession>
<evidence type="ECO:0000313" key="1">
    <source>
        <dbReference type="Proteomes" id="UP000694920"/>
    </source>
</evidence>
<dbReference type="RefSeq" id="XP_015601791.1">
    <property type="nucleotide sequence ID" value="XM_015746305.2"/>
</dbReference>
<dbReference type="GeneID" id="107270883"/>
<sequence length="100" mass="11360">MLSCIFALGKSANLQNPQYYCIEFQEDKEINGFTDEFHGPTWTYMDLLIRGLWNDLTDCSCILSGVRSAVRVQWHGPVLPNSQESITVNASKRALGRRHV</sequence>
<protein>
    <submittedName>
        <fullName evidence="2">Uncharacterized protein LOC107270883</fullName>
    </submittedName>
</protein>
<dbReference type="AlphaFoldDB" id="A0AAJ7FPE5"/>
<keyword evidence="1" id="KW-1185">Reference proteome</keyword>
<reference evidence="2" key="1">
    <citation type="submission" date="2025-08" db="UniProtKB">
        <authorList>
            <consortium name="RefSeq"/>
        </authorList>
    </citation>
    <scope>IDENTIFICATION</scope>
</reference>
<gene>
    <name evidence="2" type="primary">LOC107270883</name>
</gene>
<dbReference type="KEGG" id="ccin:107270883"/>
<organism evidence="1 2">
    <name type="scientific">Cephus cinctus</name>
    <name type="common">Wheat stem sawfly</name>
    <dbReference type="NCBI Taxonomy" id="211228"/>
    <lineage>
        <taxon>Eukaryota</taxon>
        <taxon>Metazoa</taxon>
        <taxon>Ecdysozoa</taxon>
        <taxon>Arthropoda</taxon>
        <taxon>Hexapoda</taxon>
        <taxon>Insecta</taxon>
        <taxon>Pterygota</taxon>
        <taxon>Neoptera</taxon>
        <taxon>Endopterygota</taxon>
        <taxon>Hymenoptera</taxon>
        <taxon>Cephoidea</taxon>
        <taxon>Cephidae</taxon>
        <taxon>Cephus</taxon>
    </lineage>
</organism>
<proteinExistence type="predicted"/>